<dbReference type="Proteomes" id="UP000535020">
    <property type="component" value="Unassembled WGS sequence"/>
</dbReference>
<dbReference type="Gene3D" id="3.30.559.10">
    <property type="entry name" value="Chloramphenicol acetyltransferase-like domain"/>
    <property type="match status" value="1"/>
</dbReference>
<protein>
    <submittedName>
        <fullName evidence="2">Chloramphenicol acetyltransferase</fullName>
    </submittedName>
</protein>
<dbReference type="PANTHER" id="PTHR38474:SF1">
    <property type="entry name" value="SLR0299 PROTEIN"/>
    <property type="match status" value="1"/>
</dbReference>
<dbReference type="PIRSF" id="PIRSF000440">
    <property type="entry name" value="CAT"/>
    <property type="match status" value="1"/>
</dbReference>
<keyword evidence="3" id="KW-1185">Reference proteome</keyword>
<gene>
    <name evidence="2" type="ORF">HZF10_05010</name>
</gene>
<evidence type="ECO:0000313" key="2">
    <source>
        <dbReference type="EMBL" id="NYA70271.1"/>
    </source>
</evidence>
<dbReference type="InterPro" id="IPR023213">
    <property type="entry name" value="CAT-like_dom_sf"/>
</dbReference>
<dbReference type="InterPro" id="IPR001707">
    <property type="entry name" value="Cmp_AcTrfase"/>
</dbReference>
<organism evidence="2 3">
    <name type="scientific">Flavobacterium agri</name>
    <dbReference type="NCBI Taxonomy" id="2743471"/>
    <lineage>
        <taxon>Bacteria</taxon>
        <taxon>Pseudomonadati</taxon>
        <taxon>Bacteroidota</taxon>
        <taxon>Flavobacteriia</taxon>
        <taxon>Flavobacteriales</taxon>
        <taxon>Flavobacteriaceae</taxon>
        <taxon>Flavobacterium</taxon>
    </lineage>
</organism>
<feature type="active site" description="Proton acceptor" evidence="1">
    <location>
        <position position="188"/>
    </location>
</feature>
<sequence>MKTLLDLDSWPRKEHFDFFRKFSEPFFGSVVTIDCTNAYDRAKTEGVPFFVYYLHKTLIAANEVEPFRYRVDGGQVVIHDRIDASATIARENASFGFSLIKFYEDIERFSKEAKIEIHRVQNTPGLFTRDFPNDNLIHFSSIPWLDFTSLSHARNFDFPDSCPKISFGKMTINPDGKRTMPMSVHVHHALMDGYHMAVFVDRFRELMG</sequence>
<dbReference type="PANTHER" id="PTHR38474">
    <property type="entry name" value="SLR0299 PROTEIN"/>
    <property type="match status" value="1"/>
</dbReference>
<evidence type="ECO:0000313" key="3">
    <source>
        <dbReference type="Proteomes" id="UP000535020"/>
    </source>
</evidence>
<comment type="caution">
    <text evidence="2">The sequence shown here is derived from an EMBL/GenBank/DDBJ whole genome shotgun (WGS) entry which is preliminary data.</text>
</comment>
<evidence type="ECO:0000256" key="1">
    <source>
        <dbReference type="PIRSR" id="PIRSR000440-1"/>
    </source>
</evidence>
<dbReference type="Pfam" id="PF00302">
    <property type="entry name" value="CAT"/>
    <property type="match status" value="1"/>
</dbReference>
<dbReference type="SMART" id="SM01059">
    <property type="entry name" value="CAT"/>
    <property type="match status" value="1"/>
</dbReference>
<accession>A0A7Y8Y0C9</accession>
<dbReference type="EMBL" id="JACBJI010000002">
    <property type="protein sequence ID" value="NYA70271.1"/>
    <property type="molecule type" value="Genomic_DNA"/>
</dbReference>
<name>A0A7Y8Y0C9_9FLAO</name>
<dbReference type="RefSeq" id="WP_176005086.1">
    <property type="nucleotide sequence ID" value="NZ_JABWMI010000006.1"/>
</dbReference>
<reference evidence="2 3" key="1">
    <citation type="submission" date="2020-07" db="EMBL/GenBank/DDBJ databases">
        <authorList>
            <person name="Sun Q."/>
        </authorList>
    </citation>
    <scope>NUCLEOTIDE SEQUENCE [LARGE SCALE GENOMIC DNA]</scope>
    <source>
        <strain evidence="2 3">MAH-1</strain>
    </source>
</reference>
<dbReference type="SUPFAM" id="SSF52777">
    <property type="entry name" value="CoA-dependent acyltransferases"/>
    <property type="match status" value="1"/>
</dbReference>
<proteinExistence type="predicted"/>
<keyword evidence="2" id="KW-0808">Transferase</keyword>
<dbReference type="GO" id="GO:0008811">
    <property type="term" value="F:chloramphenicol O-acetyltransferase activity"/>
    <property type="evidence" value="ECO:0007669"/>
    <property type="project" value="InterPro"/>
</dbReference>
<dbReference type="AlphaFoldDB" id="A0A7Y8Y0C9"/>